<evidence type="ECO:0000256" key="1">
    <source>
        <dbReference type="SAM" id="MobiDB-lite"/>
    </source>
</evidence>
<sequence>MSGGNLLRFGLRLDFLVGTAEGEDRNQRDTQGQAAEDQVSIGEPHTVIQATCKGREEDGGPLFGKLETNQIDRGGKAGIKVGGDVLEGTDQQERHLQRVQHFQHDDFQCRCGKGGANDAYGHDGTGQQQRIFRPRCG</sequence>
<evidence type="ECO:0000313" key="2">
    <source>
        <dbReference type="EMBL" id="VTR58032.1"/>
    </source>
</evidence>
<gene>
    <name evidence="2" type="ORF">NCTC12965_07599</name>
</gene>
<protein>
    <submittedName>
        <fullName evidence="2">Uncharacterized protein</fullName>
    </submittedName>
</protein>
<name>A0A4U9WGC2_SERFO</name>
<organism evidence="2">
    <name type="scientific">Serratia fonticola</name>
    <dbReference type="NCBI Taxonomy" id="47917"/>
    <lineage>
        <taxon>Bacteria</taxon>
        <taxon>Pseudomonadati</taxon>
        <taxon>Pseudomonadota</taxon>
        <taxon>Gammaproteobacteria</taxon>
        <taxon>Enterobacterales</taxon>
        <taxon>Yersiniaceae</taxon>
        <taxon>Serratia</taxon>
    </lineage>
</organism>
<dbReference type="AlphaFoldDB" id="A0A4U9WGC2"/>
<accession>A0A4U9WGC2</accession>
<feature type="region of interest" description="Disordered" evidence="1">
    <location>
        <begin position="22"/>
        <end position="44"/>
    </location>
</feature>
<proteinExistence type="predicted"/>
<dbReference type="EMBL" id="CABEEZ010000150">
    <property type="protein sequence ID" value="VTR58032.1"/>
    <property type="molecule type" value="Genomic_DNA"/>
</dbReference>
<reference evidence="2" key="1">
    <citation type="submission" date="2019-05" db="EMBL/GenBank/DDBJ databases">
        <authorList>
            <consortium name="Pathogen Informatics"/>
        </authorList>
    </citation>
    <scope>NUCLEOTIDE SEQUENCE [LARGE SCALE GENOMIC DNA]</scope>
    <source>
        <strain evidence="2">NCTC12965</strain>
    </source>
</reference>